<dbReference type="EMBL" id="JAUTXU010000130">
    <property type="protein sequence ID" value="KAK3705400.1"/>
    <property type="molecule type" value="Genomic_DNA"/>
</dbReference>
<gene>
    <name evidence="1" type="ORF">LTR37_013373</name>
</gene>
<comment type="caution">
    <text evidence="1">The sequence shown here is derived from an EMBL/GenBank/DDBJ whole genome shotgun (WGS) entry which is preliminary data.</text>
</comment>
<evidence type="ECO:0000313" key="1">
    <source>
        <dbReference type="EMBL" id="KAK3705400.1"/>
    </source>
</evidence>
<protein>
    <submittedName>
        <fullName evidence="1">Uncharacterized protein</fullName>
    </submittedName>
</protein>
<reference evidence="1" key="1">
    <citation type="submission" date="2023-07" db="EMBL/GenBank/DDBJ databases">
        <title>Black Yeasts Isolated from many extreme environments.</title>
        <authorList>
            <person name="Coleine C."/>
            <person name="Stajich J.E."/>
            <person name="Selbmann L."/>
        </authorList>
    </citation>
    <scope>NUCLEOTIDE SEQUENCE</scope>
    <source>
        <strain evidence="1">CCFEE 5714</strain>
    </source>
</reference>
<keyword evidence="2" id="KW-1185">Reference proteome</keyword>
<sequence length="105" mass="11719">MGLLTTGVKYGAVFVAAREVAKAYETRKDKKHAQQKQHQPQPMQYDPYAQQLSPQNQPREASGSFHQVWCNRQCGGRCVAGTSFANAQMEIRPGQIQGDNKPPMD</sequence>
<dbReference type="Proteomes" id="UP001281147">
    <property type="component" value="Unassembled WGS sequence"/>
</dbReference>
<name>A0ACC3MYC0_9PEZI</name>
<evidence type="ECO:0000313" key="2">
    <source>
        <dbReference type="Proteomes" id="UP001281147"/>
    </source>
</evidence>
<accession>A0ACC3MYC0</accession>
<proteinExistence type="predicted"/>
<organism evidence="1 2">
    <name type="scientific">Vermiconidia calcicola</name>
    <dbReference type="NCBI Taxonomy" id="1690605"/>
    <lineage>
        <taxon>Eukaryota</taxon>
        <taxon>Fungi</taxon>
        <taxon>Dikarya</taxon>
        <taxon>Ascomycota</taxon>
        <taxon>Pezizomycotina</taxon>
        <taxon>Dothideomycetes</taxon>
        <taxon>Dothideomycetidae</taxon>
        <taxon>Mycosphaerellales</taxon>
        <taxon>Extremaceae</taxon>
        <taxon>Vermiconidia</taxon>
    </lineage>
</organism>